<gene>
    <name evidence="2" type="ORF">L798_02778</name>
</gene>
<dbReference type="eggNOG" id="ENOG502SF2H">
    <property type="taxonomic scope" value="Eukaryota"/>
</dbReference>
<dbReference type="Pfam" id="PF16086">
    <property type="entry name" value="DUF4816"/>
    <property type="match status" value="1"/>
</dbReference>
<dbReference type="InParanoid" id="A0A067RCY6"/>
<keyword evidence="3" id="KW-1185">Reference proteome</keyword>
<accession>A0A067RCY6</accession>
<dbReference type="Proteomes" id="UP000027135">
    <property type="component" value="Unassembled WGS sequence"/>
</dbReference>
<evidence type="ECO:0000313" key="2">
    <source>
        <dbReference type="EMBL" id="KDR21721.1"/>
    </source>
</evidence>
<proteinExistence type="predicted"/>
<dbReference type="EMBL" id="KK852542">
    <property type="protein sequence ID" value="KDR21721.1"/>
    <property type="molecule type" value="Genomic_DNA"/>
</dbReference>
<evidence type="ECO:0000313" key="3">
    <source>
        <dbReference type="Proteomes" id="UP000027135"/>
    </source>
</evidence>
<dbReference type="OrthoDB" id="6743392at2759"/>
<reference evidence="2 3" key="1">
    <citation type="journal article" date="2014" name="Nat. Commun.">
        <title>Molecular traces of alternative social organization in a termite genome.</title>
        <authorList>
            <person name="Terrapon N."/>
            <person name="Li C."/>
            <person name="Robertson H.M."/>
            <person name="Ji L."/>
            <person name="Meng X."/>
            <person name="Booth W."/>
            <person name="Chen Z."/>
            <person name="Childers C.P."/>
            <person name="Glastad K.M."/>
            <person name="Gokhale K."/>
            <person name="Gowin J."/>
            <person name="Gronenberg W."/>
            <person name="Hermansen R.A."/>
            <person name="Hu H."/>
            <person name="Hunt B.G."/>
            <person name="Huylmans A.K."/>
            <person name="Khalil S.M."/>
            <person name="Mitchell R.D."/>
            <person name="Munoz-Torres M.C."/>
            <person name="Mustard J.A."/>
            <person name="Pan H."/>
            <person name="Reese J.T."/>
            <person name="Scharf M.E."/>
            <person name="Sun F."/>
            <person name="Vogel H."/>
            <person name="Xiao J."/>
            <person name="Yang W."/>
            <person name="Yang Z."/>
            <person name="Yang Z."/>
            <person name="Zhou J."/>
            <person name="Zhu J."/>
            <person name="Brent C.S."/>
            <person name="Elsik C.G."/>
            <person name="Goodisman M.A."/>
            <person name="Liberles D.A."/>
            <person name="Roe R.M."/>
            <person name="Vargo E.L."/>
            <person name="Vilcinskas A."/>
            <person name="Wang J."/>
            <person name="Bornberg-Bauer E."/>
            <person name="Korb J."/>
            <person name="Zhang G."/>
            <person name="Liebig J."/>
        </authorList>
    </citation>
    <scope>NUCLEOTIDE SEQUENCE [LARGE SCALE GENOMIC DNA]</scope>
    <source>
        <tissue evidence="2">Whole organism</tissue>
    </source>
</reference>
<dbReference type="PROSITE" id="PS51257">
    <property type="entry name" value="PROKAR_LIPOPROTEIN"/>
    <property type="match status" value="1"/>
</dbReference>
<name>A0A067RCY6_ZOONE</name>
<evidence type="ECO:0000256" key="1">
    <source>
        <dbReference type="SAM" id="SignalP"/>
    </source>
</evidence>
<dbReference type="InterPro" id="IPR032134">
    <property type="entry name" value="DUF4816"/>
</dbReference>
<dbReference type="AlphaFoldDB" id="A0A067RCY6"/>
<feature type="chain" id="PRO_5001645049" evidence="1">
    <location>
        <begin position="30"/>
        <end position="96"/>
    </location>
</feature>
<protein>
    <submittedName>
        <fullName evidence="2">Uncharacterized protein</fullName>
    </submittedName>
</protein>
<dbReference type="OMA" id="PTVHNEW"/>
<keyword evidence="1" id="KW-0732">Signal</keyword>
<organism evidence="2 3">
    <name type="scientific">Zootermopsis nevadensis</name>
    <name type="common">Dampwood termite</name>
    <dbReference type="NCBI Taxonomy" id="136037"/>
    <lineage>
        <taxon>Eukaryota</taxon>
        <taxon>Metazoa</taxon>
        <taxon>Ecdysozoa</taxon>
        <taxon>Arthropoda</taxon>
        <taxon>Hexapoda</taxon>
        <taxon>Insecta</taxon>
        <taxon>Pterygota</taxon>
        <taxon>Neoptera</taxon>
        <taxon>Polyneoptera</taxon>
        <taxon>Dictyoptera</taxon>
        <taxon>Blattodea</taxon>
        <taxon>Blattoidea</taxon>
        <taxon>Termitoidae</taxon>
        <taxon>Termopsidae</taxon>
        <taxon>Zootermopsis</taxon>
    </lineage>
</organism>
<sequence>MKMLLVWRSVMVLMALVALGCCHIQNTDSVINIPVGDPHAPHGVWRKQVVWKARWIKEWRQEKVWKPLWKKVWGPVEIQEWVPIPKPPPGWESKHE</sequence>
<feature type="signal peptide" evidence="1">
    <location>
        <begin position="1"/>
        <end position="29"/>
    </location>
</feature>